<gene>
    <name evidence="2" type="ORF">O181_004322</name>
</gene>
<evidence type="ECO:0000313" key="2">
    <source>
        <dbReference type="EMBL" id="MBW0464607.1"/>
    </source>
</evidence>
<name>A0A9Q3GFP0_9BASI</name>
<evidence type="ECO:0000256" key="1">
    <source>
        <dbReference type="SAM" id="MobiDB-lite"/>
    </source>
</evidence>
<sequence length="104" mass="11445">MAVHIESFLSHVSVTLQSLDLVGHVTSASRQRQSSHVSHENVTQSPNPFQHYLQGSGNYTSWCKEAHAYVPTPPSRCDSDTSPHLHPPTPYASTPLPLTILMLT</sequence>
<feature type="region of interest" description="Disordered" evidence="1">
    <location>
        <begin position="27"/>
        <end position="50"/>
    </location>
</feature>
<dbReference type="Proteomes" id="UP000765509">
    <property type="component" value="Unassembled WGS sequence"/>
</dbReference>
<evidence type="ECO:0000313" key="3">
    <source>
        <dbReference type="Proteomes" id="UP000765509"/>
    </source>
</evidence>
<reference evidence="2" key="1">
    <citation type="submission" date="2021-03" db="EMBL/GenBank/DDBJ databases">
        <title>Draft genome sequence of rust myrtle Austropuccinia psidii MF-1, a brazilian biotype.</title>
        <authorList>
            <person name="Quecine M.C."/>
            <person name="Pachon D.M.R."/>
            <person name="Bonatelli M.L."/>
            <person name="Correr F.H."/>
            <person name="Franceschini L.M."/>
            <person name="Leite T.F."/>
            <person name="Margarido G.R.A."/>
            <person name="Almeida C.A."/>
            <person name="Ferrarezi J.A."/>
            <person name="Labate C.A."/>
        </authorList>
    </citation>
    <scope>NUCLEOTIDE SEQUENCE</scope>
    <source>
        <strain evidence="2">MF-1</strain>
    </source>
</reference>
<dbReference type="AlphaFoldDB" id="A0A9Q3GFP0"/>
<proteinExistence type="predicted"/>
<dbReference type="EMBL" id="AVOT02000829">
    <property type="protein sequence ID" value="MBW0464607.1"/>
    <property type="molecule type" value="Genomic_DNA"/>
</dbReference>
<keyword evidence="3" id="KW-1185">Reference proteome</keyword>
<organism evidence="2 3">
    <name type="scientific">Austropuccinia psidii MF-1</name>
    <dbReference type="NCBI Taxonomy" id="1389203"/>
    <lineage>
        <taxon>Eukaryota</taxon>
        <taxon>Fungi</taxon>
        <taxon>Dikarya</taxon>
        <taxon>Basidiomycota</taxon>
        <taxon>Pucciniomycotina</taxon>
        <taxon>Pucciniomycetes</taxon>
        <taxon>Pucciniales</taxon>
        <taxon>Sphaerophragmiaceae</taxon>
        <taxon>Austropuccinia</taxon>
    </lineage>
</organism>
<accession>A0A9Q3GFP0</accession>
<protein>
    <submittedName>
        <fullName evidence="2">Uncharacterized protein</fullName>
    </submittedName>
</protein>
<comment type="caution">
    <text evidence="2">The sequence shown here is derived from an EMBL/GenBank/DDBJ whole genome shotgun (WGS) entry which is preliminary data.</text>
</comment>